<organism evidence="2 3">
    <name type="scientific">Xylanibacter brevis</name>
    <dbReference type="NCBI Taxonomy" id="83231"/>
    <lineage>
        <taxon>Bacteria</taxon>
        <taxon>Pseudomonadati</taxon>
        <taxon>Bacteroidota</taxon>
        <taxon>Bacteroidia</taxon>
        <taxon>Bacteroidales</taxon>
        <taxon>Prevotellaceae</taxon>
        <taxon>Xylanibacter</taxon>
    </lineage>
</organism>
<gene>
    <name evidence="2" type="ORF">I6E12_01160</name>
</gene>
<proteinExistence type="predicted"/>
<feature type="signal peptide" evidence="1">
    <location>
        <begin position="1"/>
        <end position="19"/>
    </location>
</feature>
<keyword evidence="1" id="KW-0732">Signal</keyword>
<reference evidence="2 3" key="1">
    <citation type="submission" date="2020-12" db="EMBL/GenBank/DDBJ databases">
        <title>Whole genome sequences of gut porcine anaerobes.</title>
        <authorList>
            <person name="Kubasova T."/>
            <person name="Jahodarova E."/>
            <person name="Rychlik I."/>
        </authorList>
    </citation>
    <scope>NUCLEOTIDE SEQUENCE [LARGE SCALE GENOMIC DNA]</scope>
    <source>
        <strain evidence="2 3">An925</strain>
    </source>
</reference>
<evidence type="ECO:0000313" key="2">
    <source>
        <dbReference type="EMBL" id="MCF2562727.1"/>
    </source>
</evidence>
<comment type="caution">
    <text evidence="2">The sequence shown here is derived from an EMBL/GenBank/DDBJ whole genome shotgun (WGS) entry which is preliminary data.</text>
</comment>
<keyword evidence="3" id="KW-1185">Reference proteome</keyword>
<dbReference type="RefSeq" id="WP_094391528.1">
    <property type="nucleotide sequence ID" value="NZ_JADYTN010000002.1"/>
</dbReference>
<evidence type="ECO:0000313" key="3">
    <source>
        <dbReference type="Proteomes" id="UP001200470"/>
    </source>
</evidence>
<evidence type="ECO:0000256" key="1">
    <source>
        <dbReference type="SAM" id="SignalP"/>
    </source>
</evidence>
<feature type="chain" id="PRO_5045719513" evidence="1">
    <location>
        <begin position="20"/>
        <end position="162"/>
    </location>
</feature>
<name>A0ABS9CEJ3_9BACT</name>
<protein>
    <submittedName>
        <fullName evidence="2">Uncharacterized protein</fullName>
    </submittedName>
</protein>
<dbReference type="EMBL" id="JADYTN010000002">
    <property type="protein sequence ID" value="MCF2562727.1"/>
    <property type="molecule type" value="Genomic_DNA"/>
</dbReference>
<dbReference type="Proteomes" id="UP001200470">
    <property type="component" value="Unassembled WGS sequence"/>
</dbReference>
<accession>A0ABS9CEJ3</accession>
<sequence length="162" mass="18582">MKKTILISIAIFMMAGAKAQVAMSPRVGFETQCLGVEEDGTQTLRVWGFGSKKKDAVEQAMKTAVRDILFKGIHAGMEGCNTRPMLTEVNARERHEAYFNKFFADGNRFKKYVSFKDEKKKKKSREHTESTLGTRWSIVVTVKCPQLRQRLIKDKIIQKDYK</sequence>